<accession>A0A3P3XRG3</accession>
<reference evidence="1" key="1">
    <citation type="submission" date="2017-02" db="EMBL/GenBank/DDBJ databases">
        <authorList>
            <person name="Regsiter A."/>
            <person name="William W."/>
        </authorList>
    </citation>
    <scope>NUCLEOTIDE SEQUENCE</scope>
    <source>
        <strain evidence="1">BdmA 4</strain>
    </source>
</reference>
<organism evidence="1">
    <name type="scientific">uncultured spirochete</name>
    <dbReference type="NCBI Taxonomy" id="156406"/>
    <lineage>
        <taxon>Bacteria</taxon>
        <taxon>Pseudomonadati</taxon>
        <taxon>Spirochaetota</taxon>
        <taxon>Spirochaetia</taxon>
        <taxon>Spirochaetales</taxon>
        <taxon>environmental samples</taxon>
    </lineage>
</organism>
<sequence length="825" mass="89903">MVFRKTSLFLVLSFVWGITMLFGQVPGVRKTNGQPAFPNVPIAHDTIMPELRISFALTINGKPMGEIDAGVWHNEAILEKEPAARLLIDYLRPDIYSTIFDTIFKGLTWLSAEDFAMAGMTFVFDSSALTISITIPPEYAPVVDIDFVPEQVPNYKPILRPAPFSGFIQNESNLQVSSSSDSTLFFSTKLYSMIDIMGTHLFGSGYVSLSQTSSSYYFDSIYALWNDNARKLQISLGMISAPGTGFQSQPSLYAISFASVENQRYLVRQGFIDDKTEFTIHKLAKVTVEVNGRPIRQVLLAPGNYRILDLPFTTGLNEFILRIEETDGNVQVLRRIVPRDGNILQVGTSEFAFSAGTSTTDWSEFFASGYYLYGFSPTFSGGINLQSDKRSAMGGLTWVSALPIGTLNGSASVVGRWDGWGEMFAPAASVSYLFSMPEKDYIPSLRISANYRGLGFESPGTSAPTGSAPDAFFSLSANLYSKIFARTGTSIGYSFTLTESAPPTMTHGLYASISQSFIRGGNVNLSGQLSFPASGTPTFSAILAFSIMPKDISQRSFNYLQTSEGSTSLGILDKTSAFGQVFDVNLNASNLLPGSKNDSSVGLGIRNNSDYIDVSASGTLSYANSTNTYSGSGYAQLRTTMAFVGNHVAFTRQIPDSFLLITSSPAMKNGAVSYKLSSGSQYLAKHGQNVVVPLTSYTTAVLSTDLVEASLNLNPRHPFVVVSPAYRSGILFESDVVKRYIITGRLIDQNGKPIAYLPGDVYDIGGSLETSTFTDELGKFDIYDILPGMYRVEWPEGYGSTQFELPETESDSIDLGDVMIHIETK</sequence>
<dbReference type="PANTHER" id="PTHR30451:SF5">
    <property type="entry name" value="SLR0019 PROTEIN"/>
    <property type="match status" value="1"/>
</dbReference>
<dbReference type="EMBL" id="FWDO01000005">
    <property type="protein sequence ID" value="SLM18840.1"/>
    <property type="molecule type" value="Genomic_DNA"/>
</dbReference>
<dbReference type="Pfam" id="PF00577">
    <property type="entry name" value="Usher"/>
    <property type="match status" value="1"/>
</dbReference>
<dbReference type="Gene3D" id="2.60.40.3110">
    <property type="match status" value="1"/>
</dbReference>
<proteinExistence type="predicted"/>
<name>A0A3P3XRG3_9SPIR</name>
<protein>
    <recommendedName>
        <fullName evidence="2">Fimbrial biogenesis outer membrane usher protein</fullName>
    </recommendedName>
</protein>
<evidence type="ECO:0008006" key="2">
    <source>
        <dbReference type="Google" id="ProtNLM"/>
    </source>
</evidence>
<dbReference type="GO" id="GO:0015473">
    <property type="term" value="F:fimbrial usher porin activity"/>
    <property type="evidence" value="ECO:0007669"/>
    <property type="project" value="InterPro"/>
</dbReference>
<dbReference type="GO" id="GO:0009279">
    <property type="term" value="C:cell outer membrane"/>
    <property type="evidence" value="ECO:0007669"/>
    <property type="project" value="TreeGrafter"/>
</dbReference>
<gene>
    <name evidence="1" type="ORF">SPIRO4BDMA_50355</name>
</gene>
<dbReference type="InterPro" id="IPR000015">
    <property type="entry name" value="Fimb_usher"/>
</dbReference>
<dbReference type="PANTHER" id="PTHR30451">
    <property type="entry name" value="OUTER MEMBRANE USHER PROTEIN"/>
    <property type="match status" value="1"/>
</dbReference>
<dbReference type="GO" id="GO:0009297">
    <property type="term" value="P:pilus assembly"/>
    <property type="evidence" value="ECO:0007669"/>
    <property type="project" value="InterPro"/>
</dbReference>
<evidence type="ECO:0000313" key="1">
    <source>
        <dbReference type="EMBL" id="SLM18840.1"/>
    </source>
</evidence>
<dbReference type="AlphaFoldDB" id="A0A3P3XRG3"/>